<evidence type="ECO:0000313" key="3">
    <source>
        <dbReference type="Proteomes" id="UP000187013"/>
    </source>
</evidence>
<dbReference type="AlphaFoldDB" id="A0A1Q2ZZG4"/>
<sequence length="710" mass="80397">MELPSEILELVVSQGLDSCQTSISWMQISPVFQKVVTDLLGVVVLQDGVRDLQDMDVPFDYKRLMSKFNTLYVSTDYPNAEQLLEFIKKYMHLLIVIQSDRNYSDVLASLLVSIAQDCTKGTTICVIYCSFQNYLSKLYFRGLSLCEKRVVFSELHLVGKAPWNRSELFDVKTLFERTYLYHLKNIYSLDIQNKNHRIISRDLNVINQLNFGNFDEEWHNYFIECPNLKKIENTKYPIRTSDEPFKLPKCESISLTHYVNGIHYQPIDGFKVSGELKLVPTLRSADPEFYNLHFANLKKLKLVLGDSESHSIRFHNCQFDSLESLDCASCLIPWTNFTDSGVRLKHIRLSLTTDEQAKWLCECPYQLERISVASYGVWSPASPNISHLPLEVMKCQAVDLEIQSIWHCYLCHVLVLPTVGITTDLTITIKEASLLQSILDNHLPMDKWGINLENNCIILRVPSVKRFTISVTDRSNFGMGNSGPSMPFSSAVGGSSQADYSNIFFDTNASIQNYAVSPSAFRRNSLAGADSATARRQSAIASLTSYPTHPGSVKNRRSSSASSSISGTSLLKTCKFVPFGNCPETITVSLAALDASVISWEEVKTNRIMLLQVLVQEPDSELYCLDDSIHPLSEQITQVLKYPYHISLQGMIVERFQVVVNLEALGLDIQRCQRNQFAADLQQYLAFKGHDLKVFTESEKNCRVSVLLKF</sequence>
<dbReference type="Proteomes" id="UP000187013">
    <property type="component" value="Unassembled WGS sequence"/>
</dbReference>
<dbReference type="EMBL" id="BDGX01000014">
    <property type="protein sequence ID" value="GAV48846.1"/>
    <property type="molecule type" value="Genomic_DNA"/>
</dbReference>
<name>A0A1Q2ZZG4_ZYGRO</name>
<dbReference type="OrthoDB" id="4067448at2759"/>
<feature type="region of interest" description="Disordered" evidence="1">
    <location>
        <begin position="544"/>
        <end position="565"/>
    </location>
</feature>
<gene>
    <name evidence="2" type="ORF">ZYGR_0N02510</name>
</gene>
<dbReference type="eggNOG" id="ENOG502RPE4">
    <property type="taxonomic scope" value="Eukaryota"/>
</dbReference>
<reference evidence="2 3" key="1">
    <citation type="submission" date="2016-08" db="EMBL/GenBank/DDBJ databases">
        <title>Draft genome sequence of allopolyploid Zygosaccharomyces rouxii.</title>
        <authorList>
            <person name="Watanabe J."/>
            <person name="Uehara K."/>
            <person name="Mogi Y."/>
            <person name="Tsukioka Y."/>
        </authorList>
    </citation>
    <scope>NUCLEOTIDE SEQUENCE [LARGE SCALE GENOMIC DNA]</scope>
    <source>
        <strain evidence="2 3">NBRC 110957</strain>
    </source>
</reference>
<proteinExistence type="predicted"/>
<protein>
    <submittedName>
        <fullName evidence="2">Uncharacterized protein</fullName>
    </submittedName>
</protein>
<organism evidence="2 3">
    <name type="scientific">Zygosaccharomyces rouxii</name>
    <dbReference type="NCBI Taxonomy" id="4956"/>
    <lineage>
        <taxon>Eukaryota</taxon>
        <taxon>Fungi</taxon>
        <taxon>Dikarya</taxon>
        <taxon>Ascomycota</taxon>
        <taxon>Saccharomycotina</taxon>
        <taxon>Saccharomycetes</taxon>
        <taxon>Saccharomycetales</taxon>
        <taxon>Saccharomycetaceae</taxon>
        <taxon>Zygosaccharomyces</taxon>
    </lineage>
</organism>
<evidence type="ECO:0000313" key="2">
    <source>
        <dbReference type="EMBL" id="GAV48846.1"/>
    </source>
</evidence>
<comment type="caution">
    <text evidence="2">The sequence shown here is derived from an EMBL/GenBank/DDBJ whole genome shotgun (WGS) entry which is preliminary data.</text>
</comment>
<accession>A0A1Q2ZZG4</accession>
<evidence type="ECO:0000256" key="1">
    <source>
        <dbReference type="SAM" id="MobiDB-lite"/>
    </source>
</evidence>